<feature type="region of interest" description="Disordered" evidence="1">
    <location>
        <begin position="1"/>
        <end position="71"/>
    </location>
</feature>
<protein>
    <submittedName>
        <fullName evidence="2">Uncharacterized protein</fullName>
    </submittedName>
</protein>
<dbReference type="EMBL" id="AEYP01005866">
    <property type="status" value="NOT_ANNOTATED_CDS"/>
    <property type="molecule type" value="Genomic_DNA"/>
</dbReference>
<dbReference type="AlphaFoldDB" id="M3Z3N4"/>
<dbReference type="InParanoid" id="M3Z3N4"/>
<name>M3Z3N4_MUSPF</name>
<sequence>DHDLRQRQRLNPLSHPGAPQLLFTPEKFRAKSVLRESDHVQAGEEEEQRERENLNLSMKPNTELDFMTLRS</sequence>
<proteinExistence type="predicted"/>
<evidence type="ECO:0000256" key="1">
    <source>
        <dbReference type="SAM" id="MobiDB-lite"/>
    </source>
</evidence>
<accession>M3Z3N4</accession>
<evidence type="ECO:0000313" key="2">
    <source>
        <dbReference type="Ensembl" id="ENSMPUP00000018196.1"/>
    </source>
</evidence>
<reference evidence="2" key="1">
    <citation type="submission" date="2024-06" db="UniProtKB">
        <authorList>
            <consortium name="Ensembl"/>
        </authorList>
    </citation>
    <scope>IDENTIFICATION</scope>
</reference>
<feature type="compositionally biased region" description="Basic and acidic residues" evidence="1">
    <location>
        <begin position="26"/>
        <end position="53"/>
    </location>
</feature>
<organism evidence="2">
    <name type="scientific">Mustela putorius furo</name>
    <name type="common">European domestic ferret</name>
    <name type="synonym">Mustela furo</name>
    <dbReference type="NCBI Taxonomy" id="9669"/>
    <lineage>
        <taxon>Eukaryota</taxon>
        <taxon>Metazoa</taxon>
        <taxon>Chordata</taxon>
        <taxon>Craniata</taxon>
        <taxon>Vertebrata</taxon>
        <taxon>Euteleostomi</taxon>
        <taxon>Mammalia</taxon>
        <taxon>Eutheria</taxon>
        <taxon>Laurasiatheria</taxon>
        <taxon>Carnivora</taxon>
        <taxon>Caniformia</taxon>
        <taxon>Musteloidea</taxon>
        <taxon>Mustelidae</taxon>
        <taxon>Mustelinae</taxon>
        <taxon>Mustela</taxon>
    </lineage>
</organism>
<dbReference type="Ensembl" id="ENSMPUT00000018466.1">
    <property type="protein sequence ID" value="ENSMPUP00000018196.1"/>
    <property type="gene ID" value="ENSMPUG00000018314.1"/>
</dbReference>
<dbReference type="HOGENOM" id="CLU_2746700_0_0_1"/>